<dbReference type="InterPro" id="IPR000719">
    <property type="entry name" value="Prot_kinase_dom"/>
</dbReference>
<evidence type="ECO:0000256" key="14">
    <source>
        <dbReference type="ARBA" id="ARBA00047899"/>
    </source>
</evidence>
<dbReference type="Gene3D" id="1.10.510.10">
    <property type="entry name" value="Transferase(Phosphotransferase) domain 1"/>
    <property type="match status" value="1"/>
</dbReference>
<dbReference type="SUPFAM" id="SSF56112">
    <property type="entry name" value="Protein kinase-like (PK-like)"/>
    <property type="match status" value="1"/>
</dbReference>
<evidence type="ECO:0000256" key="3">
    <source>
        <dbReference type="ARBA" id="ARBA00022527"/>
    </source>
</evidence>
<accession>A0AAN7LSE9</accession>
<dbReference type="InterPro" id="IPR011009">
    <property type="entry name" value="Kinase-like_dom_sf"/>
</dbReference>
<name>A0AAN7LSE9_TRANT</name>
<dbReference type="GO" id="GO:0005524">
    <property type="term" value="F:ATP binding"/>
    <property type="evidence" value="ECO:0007669"/>
    <property type="project" value="InterPro"/>
</dbReference>
<evidence type="ECO:0000256" key="2">
    <source>
        <dbReference type="ARBA" id="ARBA00012513"/>
    </source>
</evidence>
<evidence type="ECO:0000256" key="6">
    <source>
        <dbReference type="ARBA" id="ARBA00022692"/>
    </source>
</evidence>
<comment type="subcellular location">
    <subcellularLocation>
        <location evidence="1">Membrane</location>
        <topology evidence="1">Single-pass type I membrane protein</topology>
    </subcellularLocation>
</comment>
<evidence type="ECO:0000256" key="15">
    <source>
        <dbReference type="ARBA" id="ARBA00048679"/>
    </source>
</evidence>
<comment type="catalytic activity">
    <reaction evidence="14">
        <text>L-threonyl-[protein] + ATP = O-phospho-L-threonyl-[protein] + ADP + H(+)</text>
        <dbReference type="Rhea" id="RHEA:46608"/>
        <dbReference type="Rhea" id="RHEA-COMP:11060"/>
        <dbReference type="Rhea" id="RHEA-COMP:11605"/>
        <dbReference type="ChEBI" id="CHEBI:15378"/>
        <dbReference type="ChEBI" id="CHEBI:30013"/>
        <dbReference type="ChEBI" id="CHEBI:30616"/>
        <dbReference type="ChEBI" id="CHEBI:61977"/>
        <dbReference type="ChEBI" id="CHEBI:456216"/>
        <dbReference type="EC" id="2.7.11.1"/>
    </reaction>
</comment>
<dbReference type="GO" id="GO:0016020">
    <property type="term" value="C:membrane"/>
    <property type="evidence" value="ECO:0007669"/>
    <property type="project" value="UniProtKB-SubCell"/>
</dbReference>
<dbReference type="AlphaFoldDB" id="A0AAN7LSE9"/>
<sequence>MIRITNTCNLQDFLNPKPLTSTSARANLTNEHEDQEQIGGVDGRRQLHACIAAASCNSSLNRVLCQGKLQGSLCTGLIYLPVEDKAMKKWGLFFSSLYLQVIIITLLVPASVSQLIRTETWILFQVQRQLEYPEALRGWSKWTNFCYLPPSPTLTVLCSDSHVVELSIVGNKTSNKLSQTFSIDSFFTVLTKLSNLKSLSLVSLGLWGPLPPKIKRFRSLELLNLSSNFIYGEIPPSVTTFKSLKSLVLADNLFNGSTPHLTILGALEDLDLSSNSLGPEFPSLGRRLTNVSLRNNSFKSQIPAKLGGNLPRLLRIDLSYNELSGPFPMSIFSHPSVQYIDIAENELSGTIPMGLSCNRNLTYVDISHNLFVGELPQCISSNSTNKTVITSWNCLSNGDDSREQHSHSYCQTKASTVQSPPSNHSGPEKGKKANLGLLIGVIGGAVGAAAALGLLILFFIRRTNERRSSGKDITHSRSFQEELSFRWVSKSSTDSRRMHQQMRLPSLGLLSYQVYTLEEIEEATGNFDPSNLITEASHGQIYKGRLRDRLVVLVKCLKIKQRNLPQNLNQQMEILSKLRHRNLVSILGHCIVTYQDHPNLSDTVFILLEHVSNGSLKDYLTDWRKKESLKWPQRMAIMIGVARGVQFLHTGVTPGVFGNDLKIENILLDDSLTAKIWGYEIPLPFKTGWENSSVEKDATRPRSAKDAEKEDVYQLGKILLQIIMGKLVKSPNELEDLRQLFEQSLPEHPTELRAATDPSIRGTYAYQSLKTAVEVAVNCLEKDSSKRPSIEDVLWNLLYSIQVQEGWTSSESLSTRT</sequence>
<dbReference type="InterPro" id="IPR001611">
    <property type="entry name" value="Leu-rich_rpt"/>
</dbReference>
<keyword evidence="6 17" id="KW-0812">Transmembrane</keyword>
<feature type="transmembrane region" description="Helical" evidence="17">
    <location>
        <begin position="435"/>
        <end position="460"/>
    </location>
</feature>
<keyword evidence="13" id="KW-0325">Glycoprotein</keyword>
<evidence type="ECO:0000256" key="13">
    <source>
        <dbReference type="ARBA" id="ARBA00023180"/>
    </source>
</evidence>
<proteinExistence type="predicted"/>
<dbReference type="InterPro" id="IPR032675">
    <property type="entry name" value="LRR_dom_sf"/>
</dbReference>
<evidence type="ECO:0000313" key="19">
    <source>
        <dbReference type="EMBL" id="KAK4790809.1"/>
    </source>
</evidence>
<dbReference type="Proteomes" id="UP001346149">
    <property type="component" value="Unassembled WGS sequence"/>
</dbReference>
<dbReference type="InterPro" id="IPR051824">
    <property type="entry name" value="LRR_Rcpt-Like_S/T_Kinase"/>
</dbReference>
<feature type="transmembrane region" description="Helical" evidence="17">
    <location>
        <begin position="90"/>
        <end position="110"/>
    </location>
</feature>
<organism evidence="19 20">
    <name type="scientific">Trapa natans</name>
    <name type="common">Water chestnut</name>
    <dbReference type="NCBI Taxonomy" id="22666"/>
    <lineage>
        <taxon>Eukaryota</taxon>
        <taxon>Viridiplantae</taxon>
        <taxon>Streptophyta</taxon>
        <taxon>Embryophyta</taxon>
        <taxon>Tracheophyta</taxon>
        <taxon>Spermatophyta</taxon>
        <taxon>Magnoliopsida</taxon>
        <taxon>eudicotyledons</taxon>
        <taxon>Gunneridae</taxon>
        <taxon>Pentapetalae</taxon>
        <taxon>rosids</taxon>
        <taxon>malvids</taxon>
        <taxon>Myrtales</taxon>
        <taxon>Lythraceae</taxon>
        <taxon>Trapa</taxon>
    </lineage>
</organism>
<evidence type="ECO:0000256" key="4">
    <source>
        <dbReference type="ARBA" id="ARBA00022614"/>
    </source>
</evidence>
<evidence type="ECO:0000256" key="8">
    <source>
        <dbReference type="ARBA" id="ARBA00022737"/>
    </source>
</evidence>
<comment type="caution">
    <text evidence="19">The sequence shown here is derived from an EMBL/GenBank/DDBJ whole genome shotgun (WGS) entry which is preliminary data.</text>
</comment>
<protein>
    <recommendedName>
        <fullName evidence="2">non-specific serine/threonine protein kinase</fullName>
        <ecNumber evidence="2">2.7.11.1</ecNumber>
    </recommendedName>
</protein>
<feature type="region of interest" description="Disordered" evidence="16">
    <location>
        <begin position="405"/>
        <end position="429"/>
    </location>
</feature>
<feature type="compositionally biased region" description="Polar residues" evidence="16">
    <location>
        <begin position="407"/>
        <end position="425"/>
    </location>
</feature>
<evidence type="ECO:0000256" key="1">
    <source>
        <dbReference type="ARBA" id="ARBA00004479"/>
    </source>
</evidence>
<keyword evidence="9" id="KW-0418">Kinase</keyword>
<keyword evidence="12" id="KW-0675">Receptor</keyword>
<keyword evidence="8" id="KW-0677">Repeat</keyword>
<dbReference type="SMART" id="SM00220">
    <property type="entry name" value="S_TKc"/>
    <property type="match status" value="1"/>
</dbReference>
<keyword evidence="3" id="KW-0723">Serine/threonine-protein kinase</keyword>
<comment type="catalytic activity">
    <reaction evidence="15">
        <text>L-seryl-[protein] + ATP = O-phospho-L-seryl-[protein] + ADP + H(+)</text>
        <dbReference type="Rhea" id="RHEA:17989"/>
        <dbReference type="Rhea" id="RHEA-COMP:9863"/>
        <dbReference type="Rhea" id="RHEA-COMP:11604"/>
        <dbReference type="ChEBI" id="CHEBI:15378"/>
        <dbReference type="ChEBI" id="CHEBI:29999"/>
        <dbReference type="ChEBI" id="CHEBI:30616"/>
        <dbReference type="ChEBI" id="CHEBI:83421"/>
        <dbReference type="ChEBI" id="CHEBI:456216"/>
        <dbReference type="EC" id="2.7.11.1"/>
    </reaction>
</comment>
<dbReference type="Gene3D" id="3.80.10.10">
    <property type="entry name" value="Ribonuclease Inhibitor"/>
    <property type="match status" value="2"/>
</dbReference>
<keyword evidence="10 17" id="KW-1133">Transmembrane helix</keyword>
<dbReference type="FunFam" id="3.80.10.10:FF:000673">
    <property type="entry name" value="Probable LRR receptor-like serine/threonine-protein kinase At2g02780"/>
    <property type="match status" value="1"/>
</dbReference>
<dbReference type="PROSITE" id="PS50011">
    <property type="entry name" value="PROTEIN_KINASE_DOM"/>
    <property type="match status" value="1"/>
</dbReference>
<keyword evidence="7" id="KW-0732">Signal</keyword>
<evidence type="ECO:0000256" key="7">
    <source>
        <dbReference type="ARBA" id="ARBA00022729"/>
    </source>
</evidence>
<dbReference type="Pfam" id="PF00560">
    <property type="entry name" value="LRR_1"/>
    <property type="match status" value="2"/>
</dbReference>
<keyword evidence="11 17" id="KW-0472">Membrane</keyword>
<evidence type="ECO:0000313" key="20">
    <source>
        <dbReference type="Proteomes" id="UP001346149"/>
    </source>
</evidence>
<evidence type="ECO:0000256" key="11">
    <source>
        <dbReference type="ARBA" id="ARBA00023136"/>
    </source>
</evidence>
<evidence type="ECO:0000256" key="17">
    <source>
        <dbReference type="SAM" id="Phobius"/>
    </source>
</evidence>
<gene>
    <name evidence="19" type="ORF">SAY86_031222</name>
</gene>
<dbReference type="Gene3D" id="3.30.200.20">
    <property type="entry name" value="Phosphorylase Kinase, domain 1"/>
    <property type="match status" value="1"/>
</dbReference>
<dbReference type="FunFam" id="1.10.510.10:FF:000431">
    <property type="entry name" value="Putative inactive leucine-rich repeat receptor-like protein kinase"/>
    <property type="match status" value="1"/>
</dbReference>
<evidence type="ECO:0000256" key="10">
    <source>
        <dbReference type="ARBA" id="ARBA00022989"/>
    </source>
</evidence>
<evidence type="ECO:0000256" key="5">
    <source>
        <dbReference type="ARBA" id="ARBA00022679"/>
    </source>
</evidence>
<dbReference type="PANTHER" id="PTHR48006">
    <property type="entry name" value="LEUCINE-RICH REPEAT-CONTAINING PROTEIN DDB_G0281931-RELATED"/>
    <property type="match status" value="1"/>
</dbReference>
<dbReference type="PANTHER" id="PTHR48006:SF73">
    <property type="entry name" value="PROTEIN KINASE DOMAIN-CONTAINING PROTEIN"/>
    <property type="match status" value="1"/>
</dbReference>
<evidence type="ECO:0000256" key="16">
    <source>
        <dbReference type="SAM" id="MobiDB-lite"/>
    </source>
</evidence>
<keyword evidence="20" id="KW-1185">Reference proteome</keyword>
<feature type="domain" description="Protein kinase" evidence="18">
    <location>
        <begin position="527"/>
        <end position="799"/>
    </location>
</feature>
<evidence type="ECO:0000256" key="9">
    <source>
        <dbReference type="ARBA" id="ARBA00022777"/>
    </source>
</evidence>
<dbReference type="GO" id="GO:0004674">
    <property type="term" value="F:protein serine/threonine kinase activity"/>
    <property type="evidence" value="ECO:0007669"/>
    <property type="project" value="UniProtKB-KW"/>
</dbReference>
<dbReference type="EC" id="2.7.11.1" evidence="2"/>
<evidence type="ECO:0000256" key="12">
    <source>
        <dbReference type="ARBA" id="ARBA00023170"/>
    </source>
</evidence>
<dbReference type="SUPFAM" id="SSF52058">
    <property type="entry name" value="L domain-like"/>
    <property type="match status" value="1"/>
</dbReference>
<keyword evidence="4" id="KW-0433">Leucine-rich repeat</keyword>
<evidence type="ECO:0000259" key="18">
    <source>
        <dbReference type="PROSITE" id="PS50011"/>
    </source>
</evidence>
<keyword evidence="5" id="KW-0808">Transferase</keyword>
<dbReference type="Pfam" id="PF00069">
    <property type="entry name" value="Pkinase"/>
    <property type="match status" value="1"/>
</dbReference>
<reference evidence="19 20" key="1">
    <citation type="journal article" date="2023" name="Hortic Res">
        <title>Pangenome of water caltrop reveals structural variations and asymmetric subgenome divergence after allopolyploidization.</title>
        <authorList>
            <person name="Zhang X."/>
            <person name="Chen Y."/>
            <person name="Wang L."/>
            <person name="Yuan Y."/>
            <person name="Fang M."/>
            <person name="Shi L."/>
            <person name="Lu R."/>
            <person name="Comes H.P."/>
            <person name="Ma Y."/>
            <person name="Chen Y."/>
            <person name="Huang G."/>
            <person name="Zhou Y."/>
            <person name="Zheng Z."/>
            <person name="Qiu Y."/>
        </authorList>
    </citation>
    <scope>NUCLEOTIDE SEQUENCE [LARGE SCALE GENOMIC DNA]</scope>
    <source>
        <strain evidence="19">F231</strain>
    </source>
</reference>
<dbReference type="EMBL" id="JAXQNO010000009">
    <property type="protein sequence ID" value="KAK4790809.1"/>
    <property type="molecule type" value="Genomic_DNA"/>
</dbReference>